<dbReference type="RefSeq" id="WP_263543094.1">
    <property type="nucleotide sequence ID" value="NZ_JAOVZO020000003.1"/>
</dbReference>
<dbReference type="GO" id="GO:0016788">
    <property type="term" value="F:hydrolase activity, acting on ester bonds"/>
    <property type="evidence" value="ECO:0007669"/>
    <property type="project" value="InterPro"/>
</dbReference>
<proteinExistence type="predicted"/>
<evidence type="ECO:0000313" key="2">
    <source>
        <dbReference type="EMBL" id="MDC8011823.1"/>
    </source>
</evidence>
<gene>
    <name evidence="2" type="ORF">OD750_004605</name>
</gene>
<dbReference type="InterPro" id="IPR014944">
    <property type="entry name" value="Toxin_SymE-like"/>
</dbReference>
<dbReference type="AlphaFoldDB" id="A0A9X3YJD3"/>
<dbReference type="EMBL" id="JAOVZO020000003">
    <property type="protein sequence ID" value="MDC8011823.1"/>
    <property type="molecule type" value="Genomic_DNA"/>
</dbReference>
<reference evidence="2" key="1">
    <citation type="submission" date="2023-02" db="EMBL/GenBank/DDBJ databases">
        <title>Tahibacter soli sp. nov. isolated from soil.</title>
        <authorList>
            <person name="Baek J.H."/>
            <person name="Lee J.K."/>
            <person name="Choi D.G."/>
            <person name="Jeon C.O."/>
        </authorList>
    </citation>
    <scope>NUCLEOTIDE SEQUENCE</scope>
    <source>
        <strain evidence="2">BL</strain>
    </source>
</reference>
<dbReference type="Proteomes" id="UP001139971">
    <property type="component" value="Unassembled WGS sequence"/>
</dbReference>
<comment type="caution">
    <text evidence="2">The sequence shown here is derived from an EMBL/GenBank/DDBJ whole genome shotgun (WGS) entry which is preliminary data.</text>
</comment>
<feature type="domain" description="Toxin SymE-like" evidence="1">
    <location>
        <begin position="36"/>
        <end position="70"/>
    </location>
</feature>
<name>A0A9X3YJD3_9GAMM</name>
<accession>A0A9X3YJD3</accession>
<dbReference type="GO" id="GO:0005737">
    <property type="term" value="C:cytoplasm"/>
    <property type="evidence" value="ECO:0007669"/>
    <property type="project" value="InterPro"/>
</dbReference>
<dbReference type="Pfam" id="PF08845">
    <property type="entry name" value="SymE_toxin"/>
    <property type="match status" value="1"/>
</dbReference>
<protein>
    <submittedName>
        <fullName evidence="2">Type I toxin-antitoxin system SymE family toxin</fullName>
    </submittedName>
</protein>
<evidence type="ECO:0000313" key="3">
    <source>
        <dbReference type="Proteomes" id="UP001139971"/>
    </source>
</evidence>
<keyword evidence="3" id="KW-1185">Reference proteome</keyword>
<evidence type="ECO:0000259" key="1">
    <source>
        <dbReference type="Pfam" id="PF08845"/>
    </source>
</evidence>
<dbReference type="GO" id="GO:0003723">
    <property type="term" value="F:RNA binding"/>
    <property type="evidence" value="ECO:0007669"/>
    <property type="project" value="InterPro"/>
</dbReference>
<organism evidence="2 3">
    <name type="scientific">Tahibacter soli</name>
    <dbReference type="NCBI Taxonomy" id="2983605"/>
    <lineage>
        <taxon>Bacteria</taxon>
        <taxon>Pseudomonadati</taxon>
        <taxon>Pseudomonadota</taxon>
        <taxon>Gammaproteobacteria</taxon>
        <taxon>Lysobacterales</taxon>
        <taxon>Rhodanobacteraceae</taxon>
        <taxon>Tahibacter</taxon>
    </lineage>
</organism>
<sequence length="72" mass="7988">MTKRKLTAPAAAPKHIHVSTLCYPALDRALYAPPRLVPYIRLRGLWLSAAGFSPHDRLAVRVESGRIVLTRA</sequence>
<dbReference type="GO" id="GO:0016070">
    <property type="term" value="P:RNA metabolic process"/>
    <property type="evidence" value="ECO:0007669"/>
    <property type="project" value="InterPro"/>
</dbReference>